<dbReference type="Pfam" id="PF08439">
    <property type="entry name" value="Peptidase_M3_N"/>
    <property type="match status" value="1"/>
</dbReference>
<gene>
    <name evidence="9" type="ORF">HMPREF9723_01025</name>
</gene>
<evidence type="ECO:0000256" key="1">
    <source>
        <dbReference type="ARBA" id="ARBA00022670"/>
    </source>
</evidence>
<dbReference type="GO" id="GO:0006508">
    <property type="term" value="P:proteolysis"/>
    <property type="evidence" value="ECO:0007669"/>
    <property type="project" value="UniProtKB-KW"/>
</dbReference>
<keyword evidence="4 6" id="KW-0862">Zinc</keyword>
<dbReference type="PATRIC" id="fig|999434.4.peg.1065"/>
<proteinExistence type="inferred from homology"/>
<dbReference type="GO" id="GO:0004222">
    <property type="term" value="F:metalloendopeptidase activity"/>
    <property type="evidence" value="ECO:0007669"/>
    <property type="project" value="UniProtKB-UniRule"/>
</dbReference>
<evidence type="ECO:0000259" key="8">
    <source>
        <dbReference type="Pfam" id="PF08439"/>
    </source>
</evidence>
<dbReference type="AlphaFoldDB" id="A0A0F6MRK9"/>
<name>A0A0F6MRK9_TREDN</name>
<dbReference type="SUPFAM" id="SSF55486">
    <property type="entry name" value="Metalloproteases ('zincins'), catalytic domain"/>
    <property type="match status" value="1"/>
</dbReference>
<accession>A0A0F6MRK9</accession>
<dbReference type="EMBL" id="AGDY01000004">
    <property type="protein sequence ID" value="EMB23887.1"/>
    <property type="molecule type" value="Genomic_DNA"/>
</dbReference>
<evidence type="ECO:0000313" key="9">
    <source>
        <dbReference type="EMBL" id="EMB23887.1"/>
    </source>
</evidence>
<dbReference type="Pfam" id="PF01432">
    <property type="entry name" value="Peptidase_M3"/>
    <property type="match status" value="1"/>
</dbReference>
<dbReference type="InterPro" id="IPR045090">
    <property type="entry name" value="Pept_M3A_M3B"/>
</dbReference>
<evidence type="ECO:0000256" key="5">
    <source>
        <dbReference type="ARBA" id="ARBA00023049"/>
    </source>
</evidence>
<dbReference type="CDD" id="cd09608">
    <property type="entry name" value="M3B_PepF"/>
    <property type="match status" value="1"/>
</dbReference>
<sequence>MGFKTLVYLSTLLYSNDMKNSTTPKRSEIAKSDKWNIELLFKNEEEWEAALASIPEGGKEILKYKEAFSKPETIDAATLLACLKASTGVDRIAEKVGNYAFLQKSSNEGDPENIKRISKYMMTVTELSAATSWLMPAIMEIPEEKIRSWINPSSPTGKDFADFKVSLEKTLYLKPHTLSDKEEKILSLLSEPHGTPSQAFSVLTNVDFDFGTITTKEGDIKLTQSSYSKFMQNPDRALREKAYKQLYGVYGAHKNTIASLYTGQVQQNVALAKIRGYASAREKSLYVDKVPTAVYDNLVDTIHKNLKPLHKFYSMLKKHLGLKELRHYDVYMPLVSEVKKITPYNEAVDIITEALKPLGEEYVKTIRNGLLNGWVDKYENEGKRSGAFSAGGYDSDPYILMNYKEDVIRDVFTLVHEGGHSMHSWYSVRNNPYPCYHYTIFEAEVASTFNEELLFRHMLKTSTDPKMRAYLLSVRASDILATLYRQTMFAEYEKITHALVESGTPLTVENLRSEYRKLLELYFGPEMVFEDVSDLEGMRIPHFYRAFYVYKYSTGISASMALAERVCSGGDKEREDYFKFLKSGGSRYPIESLKLAGVDMASPAPVQAACDNFAKIVDELEKALEELKK</sequence>
<dbReference type="InterPro" id="IPR001567">
    <property type="entry name" value="Pept_M3A_M3B_dom"/>
</dbReference>
<dbReference type="PANTHER" id="PTHR11804:SF84">
    <property type="entry name" value="SACCHAROLYSIN"/>
    <property type="match status" value="1"/>
</dbReference>
<dbReference type="NCBIfam" id="TIGR00181">
    <property type="entry name" value="pepF"/>
    <property type="match status" value="1"/>
</dbReference>
<dbReference type="GO" id="GO:0046872">
    <property type="term" value="F:metal ion binding"/>
    <property type="evidence" value="ECO:0007669"/>
    <property type="project" value="UniProtKB-UniRule"/>
</dbReference>
<evidence type="ECO:0000256" key="4">
    <source>
        <dbReference type="ARBA" id="ARBA00022833"/>
    </source>
</evidence>
<dbReference type="InterPro" id="IPR042088">
    <property type="entry name" value="OligoPept_F_C"/>
</dbReference>
<comment type="caution">
    <text evidence="9">The sequence shown here is derived from an EMBL/GenBank/DDBJ whole genome shotgun (WGS) entry which is preliminary data.</text>
</comment>
<dbReference type="InterPro" id="IPR004438">
    <property type="entry name" value="Peptidase_M3B"/>
</dbReference>
<organism evidence="9">
    <name type="scientific">Treponema denticola OTK</name>
    <dbReference type="NCBI Taxonomy" id="999434"/>
    <lineage>
        <taxon>Bacteria</taxon>
        <taxon>Pseudomonadati</taxon>
        <taxon>Spirochaetota</taxon>
        <taxon>Spirochaetia</taxon>
        <taxon>Spirochaetales</taxon>
        <taxon>Treponemataceae</taxon>
        <taxon>Treponema</taxon>
    </lineage>
</organism>
<feature type="domain" description="Oligopeptidase F N-terminal" evidence="8">
    <location>
        <begin position="138"/>
        <end position="210"/>
    </location>
</feature>
<dbReference type="Proteomes" id="UP000011701">
    <property type="component" value="Chromosome"/>
</dbReference>
<dbReference type="PANTHER" id="PTHR11804">
    <property type="entry name" value="PROTEASE M3 THIMET OLIGOPEPTIDASE-RELATED"/>
    <property type="match status" value="1"/>
</dbReference>
<evidence type="ECO:0000256" key="3">
    <source>
        <dbReference type="ARBA" id="ARBA00022801"/>
    </source>
</evidence>
<keyword evidence="5 6" id="KW-0482">Metalloprotease</keyword>
<evidence type="ECO:0000256" key="2">
    <source>
        <dbReference type="ARBA" id="ARBA00022723"/>
    </source>
</evidence>
<dbReference type="InterPro" id="IPR013647">
    <property type="entry name" value="OligopepF_N_dom"/>
</dbReference>
<dbReference type="Gene3D" id="1.10.287.830">
    <property type="entry name" value="putative peptidase helix hairpin domain like"/>
    <property type="match status" value="1"/>
</dbReference>
<reference evidence="9" key="1">
    <citation type="submission" date="2012-01" db="EMBL/GenBank/DDBJ databases">
        <title>The Genome Sequence of Treponema denticola OTK.</title>
        <authorList>
            <consortium name="The Broad Institute Genome Sequencing Platform"/>
            <person name="Earl A."/>
            <person name="Ward D."/>
            <person name="Feldgarden M."/>
            <person name="Gevers D."/>
            <person name="Blanton J.M."/>
            <person name="Fenno C.J."/>
            <person name="Baranova O.V."/>
            <person name="Mathney J."/>
            <person name="Dewhirst F.E."/>
            <person name="Izard J."/>
            <person name="Young S.K."/>
            <person name="Zeng Q."/>
            <person name="Gargeya S."/>
            <person name="Fitzgerald M."/>
            <person name="Haas B."/>
            <person name="Abouelleil A."/>
            <person name="Alvarado L."/>
            <person name="Arachchi H.M."/>
            <person name="Berlin A."/>
            <person name="Chapman S.B."/>
            <person name="Gearin G."/>
            <person name="Goldberg J."/>
            <person name="Griggs A."/>
            <person name="Gujja S."/>
            <person name="Hansen M."/>
            <person name="Heiman D."/>
            <person name="Howarth C."/>
            <person name="Larimer J."/>
            <person name="Lui A."/>
            <person name="MacDonald P.J.P."/>
            <person name="McCowen C."/>
            <person name="Montmayeur A."/>
            <person name="Murphy C."/>
            <person name="Neiman D."/>
            <person name="Pearson M."/>
            <person name="Priest M."/>
            <person name="Roberts A."/>
            <person name="Saif S."/>
            <person name="Shea T."/>
            <person name="Sisk P."/>
            <person name="Stolte C."/>
            <person name="Sykes S."/>
            <person name="Wortman J."/>
            <person name="Nusbaum C."/>
            <person name="Birren B."/>
        </authorList>
    </citation>
    <scope>NUCLEOTIDE SEQUENCE [LARGE SCALE GENOMIC DNA]</scope>
    <source>
        <strain evidence="9">OTK</strain>
    </source>
</reference>
<comment type="similarity">
    <text evidence="6">Belongs to the peptidase M3B family.</text>
</comment>
<evidence type="ECO:0000256" key="6">
    <source>
        <dbReference type="RuleBase" id="RU368091"/>
    </source>
</evidence>
<dbReference type="HOGENOM" id="CLU_021290_2_0_12"/>
<dbReference type="Gene3D" id="1.10.1370.20">
    <property type="entry name" value="Oligoendopeptidase f, C-terminal domain"/>
    <property type="match status" value="1"/>
</dbReference>
<keyword evidence="2 6" id="KW-0479">Metal-binding</keyword>
<feature type="domain" description="Peptidase M3A/M3B catalytic" evidence="7">
    <location>
        <begin position="230"/>
        <end position="610"/>
    </location>
</feature>
<protein>
    <recommendedName>
        <fullName evidence="6">Oligopeptidase F</fullName>
        <ecNumber evidence="6">3.4.24.-</ecNumber>
    </recommendedName>
</protein>
<comment type="function">
    <text evidence="6">Has oligopeptidase activity and degrades a variety of small bioactive peptides.</text>
</comment>
<evidence type="ECO:0000259" key="7">
    <source>
        <dbReference type="Pfam" id="PF01432"/>
    </source>
</evidence>
<dbReference type="Gene3D" id="1.20.140.70">
    <property type="entry name" value="Oligopeptidase f, N-terminal domain"/>
    <property type="match status" value="1"/>
</dbReference>
<dbReference type="EC" id="3.4.24.-" evidence="6"/>
<keyword evidence="1 6" id="KW-0645">Protease</keyword>
<comment type="cofactor">
    <cofactor evidence="6">
        <name>Zn(2+)</name>
        <dbReference type="ChEBI" id="CHEBI:29105"/>
    </cofactor>
    <text evidence="6">Binds 1 zinc ion.</text>
</comment>
<dbReference type="GO" id="GO:0006518">
    <property type="term" value="P:peptide metabolic process"/>
    <property type="evidence" value="ECO:0007669"/>
    <property type="project" value="TreeGrafter"/>
</dbReference>
<keyword evidence="3 6" id="KW-0378">Hydrolase</keyword>